<dbReference type="PRINTS" id="PR00309">
    <property type="entry name" value="ARRESTIN"/>
</dbReference>
<dbReference type="Gene3D" id="2.60.40.840">
    <property type="match status" value="1"/>
</dbReference>
<evidence type="ECO:0000259" key="2">
    <source>
        <dbReference type="Pfam" id="PF00339"/>
    </source>
</evidence>
<gene>
    <name evidence="3" type="ORF">MNOR_LOCUS20494</name>
</gene>
<feature type="non-terminal residue" evidence="3">
    <location>
        <position position="1"/>
    </location>
</feature>
<proteinExistence type="inferred from homology"/>
<organism evidence="3 4">
    <name type="scientific">Meganyctiphanes norvegica</name>
    <name type="common">Northern krill</name>
    <name type="synonym">Thysanopoda norvegica</name>
    <dbReference type="NCBI Taxonomy" id="48144"/>
    <lineage>
        <taxon>Eukaryota</taxon>
        <taxon>Metazoa</taxon>
        <taxon>Ecdysozoa</taxon>
        <taxon>Arthropoda</taxon>
        <taxon>Crustacea</taxon>
        <taxon>Multicrustacea</taxon>
        <taxon>Malacostraca</taxon>
        <taxon>Eumalacostraca</taxon>
        <taxon>Eucarida</taxon>
        <taxon>Euphausiacea</taxon>
        <taxon>Euphausiidae</taxon>
        <taxon>Meganyctiphanes</taxon>
    </lineage>
</organism>
<comment type="caution">
    <text evidence="3">The sequence shown here is derived from an EMBL/GenBank/DDBJ whole genome shotgun (WGS) entry which is preliminary data.</text>
</comment>
<comment type="similarity">
    <text evidence="1">Belongs to the arrestin family.</text>
</comment>
<dbReference type="InterPro" id="IPR014753">
    <property type="entry name" value="Arrestin_N"/>
</dbReference>
<evidence type="ECO:0000313" key="3">
    <source>
        <dbReference type="EMBL" id="CAL4114719.1"/>
    </source>
</evidence>
<feature type="non-terminal residue" evidence="3">
    <location>
        <position position="101"/>
    </location>
</feature>
<dbReference type="InterPro" id="IPR014756">
    <property type="entry name" value="Ig_E-set"/>
</dbReference>
<protein>
    <recommendedName>
        <fullName evidence="2">Arrestin-like N-terminal domain-containing protein</fullName>
    </recommendedName>
</protein>
<accession>A0AAV2R8Y7</accession>
<dbReference type="SUPFAM" id="SSF81296">
    <property type="entry name" value="E set domains"/>
    <property type="match status" value="1"/>
</dbReference>
<reference evidence="3 4" key="1">
    <citation type="submission" date="2024-05" db="EMBL/GenBank/DDBJ databases">
        <authorList>
            <person name="Wallberg A."/>
        </authorList>
    </citation>
    <scope>NUCLEOTIDE SEQUENCE [LARGE SCALE GENOMIC DNA]</scope>
</reference>
<dbReference type="InterPro" id="IPR017864">
    <property type="entry name" value="Arrestin_CS"/>
</dbReference>
<dbReference type="InterPro" id="IPR000698">
    <property type="entry name" value="Arrestin"/>
</dbReference>
<dbReference type="GO" id="GO:0005737">
    <property type="term" value="C:cytoplasm"/>
    <property type="evidence" value="ECO:0007669"/>
    <property type="project" value="TreeGrafter"/>
</dbReference>
<dbReference type="EMBL" id="CAXKWB010015888">
    <property type="protein sequence ID" value="CAL4114719.1"/>
    <property type="molecule type" value="Genomic_DNA"/>
</dbReference>
<dbReference type="PROSITE" id="PS00295">
    <property type="entry name" value="ARRESTINS"/>
    <property type="match status" value="1"/>
</dbReference>
<dbReference type="PANTHER" id="PTHR11792:SF17">
    <property type="entry name" value="KURTZ ARRESTIN"/>
    <property type="match status" value="1"/>
</dbReference>
<dbReference type="GO" id="GO:0002031">
    <property type="term" value="P:G protein-coupled receptor internalization"/>
    <property type="evidence" value="ECO:0007669"/>
    <property type="project" value="TreeGrafter"/>
</dbReference>
<keyword evidence="4" id="KW-1185">Reference proteome</keyword>
<name>A0AAV2R8Y7_MEGNR</name>
<dbReference type="AlphaFoldDB" id="A0AAV2R8Y7"/>
<feature type="domain" description="Arrestin-like N-terminal" evidence="2">
    <location>
        <begin position="21"/>
        <end position="99"/>
    </location>
</feature>
<dbReference type="GO" id="GO:0007165">
    <property type="term" value="P:signal transduction"/>
    <property type="evidence" value="ECO:0007669"/>
    <property type="project" value="InterPro"/>
</dbReference>
<dbReference type="GO" id="GO:0001664">
    <property type="term" value="F:G protein-coupled receptor binding"/>
    <property type="evidence" value="ECO:0007669"/>
    <property type="project" value="TreeGrafter"/>
</dbReference>
<evidence type="ECO:0000313" key="4">
    <source>
        <dbReference type="Proteomes" id="UP001497623"/>
    </source>
</evidence>
<dbReference type="PANTHER" id="PTHR11792">
    <property type="entry name" value="ARRESTIN"/>
    <property type="match status" value="1"/>
</dbReference>
<dbReference type="Pfam" id="PF00339">
    <property type="entry name" value="Arrestin_N"/>
    <property type="match status" value="1"/>
</dbReference>
<dbReference type="Proteomes" id="UP001497623">
    <property type="component" value="Unassembled WGS sequence"/>
</dbReference>
<dbReference type="InterPro" id="IPR011021">
    <property type="entry name" value="Arrestin-like_N"/>
</dbReference>
<evidence type="ECO:0000256" key="1">
    <source>
        <dbReference type="ARBA" id="ARBA00005298"/>
    </source>
</evidence>
<sequence length="101" mass="11600">RHQMVFSFHVFRKSAPNGKLSVYVGRRDFTDHLTHVDPIDGVVMLDPDYVKDRRVFVQAVLTYRYGREEDEVMGLTFAKELVATSALVYPQVVTPKLTSLQ</sequence>